<gene>
    <name evidence="2" type="ORF">GCM10025862_02640</name>
</gene>
<protein>
    <recommendedName>
        <fullName evidence="1">Molybdopterin dinucleotide-binding domain-containing protein</fullName>
    </recommendedName>
</protein>
<organism evidence="2 3">
    <name type="scientific">Arsenicicoccus piscis</name>
    <dbReference type="NCBI Taxonomy" id="673954"/>
    <lineage>
        <taxon>Bacteria</taxon>
        <taxon>Bacillati</taxon>
        <taxon>Actinomycetota</taxon>
        <taxon>Actinomycetes</taxon>
        <taxon>Micrococcales</taxon>
        <taxon>Intrasporangiaceae</taxon>
        <taxon>Arsenicicoccus</taxon>
    </lineage>
</organism>
<evidence type="ECO:0000313" key="2">
    <source>
        <dbReference type="EMBL" id="GMA18243.1"/>
    </source>
</evidence>
<keyword evidence="3" id="KW-1185">Reference proteome</keyword>
<dbReference type="SUPFAM" id="SSF50692">
    <property type="entry name" value="ADC-like"/>
    <property type="match status" value="1"/>
</dbReference>
<comment type="caution">
    <text evidence="2">The sequence shown here is derived from an EMBL/GenBank/DDBJ whole genome shotgun (WGS) entry which is preliminary data.</text>
</comment>
<accession>A0ABQ6HJH4</accession>
<reference evidence="3" key="1">
    <citation type="journal article" date="2019" name="Int. J. Syst. Evol. Microbiol.">
        <title>The Global Catalogue of Microorganisms (GCM) 10K type strain sequencing project: providing services to taxonomists for standard genome sequencing and annotation.</title>
        <authorList>
            <consortium name="The Broad Institute Genomics Platform"/>
            <consortium name="The Broad Institute Genome Sequencing Center for Infectious Disease"/>
            <person name="Wu L."/>
            <person name="Ma J."/>
        </authorList>
    </citation>
    <scope>NUCLEOTIDE SEQUENCE [LARGE SCALE GENOMIC DNA]</scope>
    <source>
        <strain evidence="3">NBRC 105830</strain>
    </source>
</reference>
<sequence length="72" mass="7040">MSAASADAVGLAPGDTVVVSTAVGSMTLPLELTAMVDGVVWVPTKSAGQGVRTLLDADHGSLVTVTKGGQSS</sequence>
<dbReference type="InterPro" id="IPR006657">
    <property type="entry name" value="MoPterin_dinucl-bd_dom"/>
</dbReference>
<dbReference type="Gene3D" id="2.40.40.20">
    <property type="match status" value="1"/>
</dbReference>
<feature type="domain" description="Molybdopterin dinucleotide-binding" evidence="1">
    <location>
        <begin position="1"/>
        <end position="48"/>
    </location>
</feature>
<proteinExistence type="predicted"/>
<dbReference type="Pfam" id="PF01568">
    <property type="entry name" value="Molydop_binding"/>
    <property type="match status" value="1"/>
</dbReference>
<dbReference type="Proteomes" id="UP001157109">
    <property type="component" value="Unassembled WGS sequence"/>
</dbReference>
<evidence type="ECO:0000313" key="3">
    <source>
        <dbReference type="Proteomes" id="UP001157109"/>
    </source>
</evidence>
<dbReference type="RefSeq" id="WP_348520236.1">
    <property type="nucleotide sequence ID" value="NZ_BSUJ01000001.1"/>
</dbReference>
<dbReference type="EMBL" id="BSUJ01000001">
    <property type="protein sequence ID" value="GMA18243.1"/>
    <property type="molecule type" value="Genomic_DNA"/>
</dbReference>
<evidence type="ECO:0000259" key="1">
    <source>
        <dbReference type="Pfam" id="PF01568"/>
    </source>
</evidence>
<name>A0ABQ6HJH4_9MICO</name>
<dbReference type="InterPro" id="IPR009010">
    <property type="entry name" value="Asp_de-COase-like_dom_sf"/>
</dbReference>